<protein>
    <recommendedName>
        <fullName evidence="15">Cytochrome P450</fullName>
    </recommendedName>
</protein>
<keyword evidence="7 11" id="KW-0560">Oxidoreductase</keyword>
<dbReference type="InterPro" id="IPR001128">
    <property type="entry name" value="Cyt_P450"/>
</dbReference>
<dbReference type="AlphaFoldDB" id="A0ABD3TX54"/>
<dbReference type="InterPro" id="IPR002401">
    <property type="entry name" value="Cyt_P450_E_grp-I"/>
</dbReference>
<sequence length="507" mass="57482">MEILGLLSIPSLILMPVAVIILLLMYTFYKQSYFRSLAIPGPTPIPFFGITLDIAKKGIQETDIELMKKYGRHVGIFFGNTPQLLITDPEMIKDIMVKRFSDFTDRPQSFQDTKFFDSAVNVASGEHWKFLRTTLSPTFSSGKMRNMTPLISRCLERLIENARNMSDNGKSVEMKSLFGAFTMDVICSTGFGIEVDSQRKPNHPFVVNARKAMSANIVGPRILIATMFPDLRRFIRNIPLMDKSALDFFIEATKSVIKERRNNTSNNYRDLIQLMINAHKEQDTKTEEQVGLNFDSYKKRGLTDNEVLANAIMFLLAAFDTTSSLLTFTSYLLAVNQDAQDKLRSEIDDKLGTNDPCYDNVFKLQYLDMVVSETLRMYTPATRFSRTAIMDTEVCGIKIPKGLDITIVANAIHFDPEFWPNPHKFDPERFSPENKDKIKPFTFLPFGAGPRNCIGKRLALTEAKMAIVDMVRNFRFVTAPDTEIPPKLQKGGLTKPANGMYLKLEAL</sequence>
<keyword evidence="5 10" id="KW-0479">Metal-binding</keyword>
<evidence type="ECO:0000256" key="4">
    <source>
        <dbReference type="ARBA" id="ARBA00022617"/>
    </source>
</evidence>
<comment type="similarity">
    <text evidence="3 11">Belongs to the cytochrome P450 family.</text>
</comment>
<name>A0ABD3TX54_SINWO</name>
<dbReference type="FunFam" id="1.10.630.10:FF:000042">
    <property type="entry name" value="Cytochrome P450"/>
    <property type="match status" value="1"/>
</dbReference>
<evidence type="ECO:0000256" key="10">
    <source>
        <dbReference type="PIRSR" id="PIRSR602401-1"/>
    </source>
</evidence>
<keyword evidence="8 10" id="KW-0408">Iron</keyword>
<comment type="function">
    <text evidence="9">Cytochromes P450 are a group of heme-thiolate monooxygenases. They oxidize a variety of structurally unrelated compounds, including steroids, fatty acids, and xenobiotics.</text>
</comment>
<comment type="caution">
    <text evidence="13">The sequence shown here is derived from an EMBL/GenBank/DDBJ whole genome shotgun (WGS) entry which is preliminary data.</text>
</comment>
<dbReference type="PANTHER" id="PTHR24302">
    <property type="entry name" value="CYTOCHROME P450 FAMILY 3"/>
    <property type="match status" value="1"/>
</dbReference>
<keyword evidence="12" id="KW-0812">Transmembrane</keyword>
<keyword evidence="11" id="KW-0503">Monooxygenase</keyword>
<evidence type="ECO:0000256" key="3">
    <source>
        <dbReference type="ARBA" id="ARBA00010617"/>
    </source>
</evidence>
<evidence type="ECO:0000256" key="1">
    <source>
        <dbReference type="ARBA" id="ARBA00004174"/>
    </source>
</evidence>
<dbReference type="GO" id="GO:0004497">
    <property type="term" value="F:monooxygenase activity"/>
    <property type="evidence" value="ECO:0007669"/>
    <property type="project" value="UniProtKB-KW"/>
</dbReference>
<evidence type="ECO:0008006" key="15">
    <source>
        <dbReference type="Google" id="ProtNLM"/>
    </source>
</evidence>
<dbReference type="Gene3D" id="1.10.630.10">
    <property type="entry name" value="Cytochrome P450"/>
    <property type="match status" value="1"/>
</dbReference>
<dbReference type="Proteomes" id="UP001634394">
    <property type="component" value="Unassembled WGS sequence"/>
</dbReference>
<dbReference type="SUPFAM" id="SSF48264">
    <property type="entry name" value="Cytochrome P450"/>
    <property type="match status" value="1"/>
</dbReference>
<reference evidence="13 14" key="1">
    <citation type="submission" date="2024-11" db="EMBL/GenBank/DDBJ databases">
        <title>Chromosome-level genome assembly of the freshwater bivalve Anodonta woodiana.</title>
        <authorList>
            <person name="Chen X."/>
        </authorList>
    </citation>
    <scope>NUCLEOTIDE SEQUENCE [LARGE SCALE GENOMIC DNA]</scope>
    <source>
        <strain evidence="13">MN2024</strain>
        <tissue evidence="13">Gills</tissue>
    </source>
</reference>
<dbReference type="EMBL" id="JBJQND010000017">
    <property type="protein sequence ID" value="KAL3841595.1"/>
    <property type="molecule type" value="Genomic_DNA"/>
</dbReference>
<evidence type="ECO:0000256" key="11">
    <source>
        <dbReference type="RuleBase" id="RU000461"/>
    </source>
</evidence>
<dbReference type="InterPro" id="IPR036396">
    <property type="entry name" value="Cyt_P450_sf"/>
</dbReference>
<keyword evidence="14" id="KW-1185">Reference proteome</keyword>
<dbReference type="GO" id="GO:0005789">
    <property type="term" value="C:endoplasmic reticulum membrane"/>
    <property type="evidence" value="ECO:0007669"/>
    <property type="project" value="UniProtKB-SubCell"/>
</dbReference>
<evidence type="ECO:0000256" key="5">
    <source>
        <dbReference type="ARBA" id="ARBA00022723"/>
    </source>
</evidence>
<keyword evidence="6" id="KW-0256">Endoplasmic reticulum</keyword>
<feature type="binding site" description="axial binding residue" evidence="10">
    <location>
        <position position="453"/>
    </location>
    <ligand>
        <name>heme</name>
        <dbReference type="ChEBI" id="CHEBI:30413"/>
    </ligand>
    <ligandPart>
        <name>Fe</name>
        <dbReference type="ChEBI" id="CHEBI:18248"/>
    </ligandPart>
</feature>
<evidence type="ECO:0000256" key="12">
    <source>
        <dbReference type="SAM" id="Phobius"/>
    </source>
</evidence>
<dbReference type="PANTHER" id="PTHR24302:SF15">
    <property type="entry name" value="FATTY-ACID PEROXYGENASE"/>
    <property type="match status" value="1"/>
</dbReference>
<keyword evidence="12" id="KW-1133">Transmembrane helix</keyword>
<gene>
    <name evidence="13" type="ORF">ACJMK2_019712</name>
</gene>
<keyword evidence="12" id="KW-0472">Membrane</keyword>
<organism evidence="13 14">
    <name type="scientific">Sinanodonta woodiana</name>
    <name type="common">Chinese pond mussel</name>
    <name type="synonym">Anodonta woodiana</name>
    <dbReference type="NCBI Taxonomy" id="1069815"/>
    <lineage>
        <taxon>Eukaryota</taxon>
        <taxon>Metazoa</taxon>
        <taxon>Spiralia</taxon>
        <taxon>Lophotrochozoa</taxon>
        <taxon>Mollusca</taxon>
        <taxon>Bivalvia</taxon>
        <taxon>Autobranchia</taxon>
        <taxon>Heteroconchia</taxon>
        <taxon>Palaeoheterodonta</taxon>
        <taxon>Unionida</taxon>
        <taxon>Unionoidea</taxon>
        <taxon>Unionidae</taxon>
        <taxon>Unioninae</taxon>
        <taxon>Sinanodonta</taxon>
    </lineage>
</organism>
<evidence type="ECO:0000256" key="2">
    <source>
        <dbReference type="ARBA" id="ARBA00004406"/>
    </source>
</evidence>
<evidence type="ECO:0000256" key="9">
    <source>
        <dbReference type="ARBA" id="ARBA00043906"/>
    </source>
</evidence>
<comment type="cofactor">
    <cofactor evidence="10">
        <name>heme</name>
        <dbReference type="ChEBI" id="CHEBI:30413"/>
    </cofactor>
</comment>
<dbReference type="Pfam" id="PF00067">
    <property type="entry name" value="p450"/>
    <property type="match status" value="1"/>
</dbReference>
<dbReference type="PRINTS" id="PR00463">
    <property type="entry name" value="EP450I"/>
</dbReference>
<dbReference type="InterPro" id="IPR017972">
    <property type="entry name" value="Cyt_P450_CS"/>
</dbReference>
<feature type="transmembrane region" description="Helical" evidence="12">
    <location>
        <begin position="6"/>
        <end position="29"/>
    </location>
</feature>
<evidence type="ECO:0000313" key="13">
    <source>
        <dbReference type="EMBL" id="KAL3841595.1"/>
    </source>
</evidence>
<dbReference type="CDD" id="cd11055">
    <property type="entry name" value="CYP3A-like"/>
    <property type="match status" value="1"/>
</dbReference>
<evidence type="ECO:0000256" key="8">
    <source>
        <dbReference type="ARBA" id="ARBA00023004"/>
    </source>
</evidence>
<dbReference type="PRINTS" id="PR00385">
    <property type="entry name" value="P450"/>
</dbReference>
<evidence type="ECO:0000256" key="7">
    <source>
        <dbReference type="ARBA" id="ARBA00023002"/>
    </source>
</evidence>
<proteinExistence type="inferred from homology"/>
<keyword evidence="4 10" id="KW-0349">Heme</keyword>
<dbReference type="InterPro" id="IPR050705">
    <property type="entry name" value="Cytochrome_P450_3A"/>
</dbReference>
<comment type="subcellular location">
    <subcellularLocation>
        <location evidence="2">Endoplasmic reticulum membrane</location>
        <topology evidence="2">Peripheral membrane protein</topology>
    </subcellularLocation>
    <subcellularLocation>
        <location evidence="1">Microsome membrane</location>
        <topology evidence="1">Peripheral membrane protein</topology>
    </subcellularLocation>
</comment>
<dbReference type="GO" id="GO:0046872">
    <property type="term" value="F:metal ion binding"/>
    <property type="evidence" value="ECO:0007669"/>
    <property type="project" value="UniProtKB-KW"/>
</dbReference>
<accession>A0ABD3TX54</accession>
<evidence type="ECO:0000313" key="14">
    <source>
        <dbReference type="Proteomes" id="UP001634394"/>
    </source>
</evidence>
<keyword evidence="6" id="KW-0492">Microsome</keyword>
<dbReference type="PROSITE" id="PS00086">
    <property type="entry name" value="CYTOCHROME_P450"/>
    <property type="match status" value="1"/>
</dbReference>
<evidence type="ECO:0000256" key="6">
    <source>
        <dbReference type="ARBA" id="ARBA00022848"/>
    </source>
</evidence>